<organism evidence="2 3">
    <name type="scientific">Paucidesulfovibrio gracilis DSM 16080</name>
    <dbReference type="NCBI Taxonomy" id="1121449"/>
    <lineage>
        <taxon>Bacteria</taxon>
        <taxon>Pseudomonadati</taxon>
        <taxon>Thermodesulfobacteriota</taxon>
        <taxon>Desulfovibrionia</taxon>
        <taxon>Desulfovibrionales</taxon>
        <taxon>Desulfovibrionaceae</taxon>
        <taxon>Paucidesulfovibrio</taxon>
    </lineage>
</organism>
<keyword evidence="2" id="KW-0489">Methyltransferase</keyword>
<dbReference type="CDD" id="cd02440">
    <property type="entry name" value="AdoMet_MTases"/>
    <property type="match status" value="1"/>
</dbReference>
<dbReference type="Gene3D" id="3.40.50.150">
    <property type="entry name" value="Vaccinia Virus protein VP39"/>
    <property type="match status" value="1"/>
</dbReference>
<evidence type="ECO:0000313" key="3">
    <source>
        <dbReference type="Proteomes" id="UP000190027"/>
    </source>
</evidence>
<reference evidence="2 3" key="1">
    <citation type="submission" date="2017-02" db="EMBL/GenBank/DDBJ databases">
        <authorList>
            <person name="Peterson S.W."/>
        </authorList>
    </citation>
    <scope>NUCLEOTIDE SEQUENCE [LARGE SCALE GENOMIC DNA]</scope>
    <source>
        <strain evidence="2 3">DSM 16080</strain>
    </source>
</reference>
<dbReference type="OrthoDB" id="9765084at2"/>
<accession>A0A1T4WA68</accession>
<dbReference type="GO" id="GO:0032259">
    <property type="term" value="P:methylation"/>
    <property type="evidence" value="ECO:0007669"/>
    <property type="project" value="UniProtKB-KW"/>
</dbReference>
<gene>
    <name evidence="2" type="ORF">SAMN02745704_00557</name>
</gene>
<dbReference type="GO" id="GO:0008168">
    <property type="term" value="F:methyltransferase activity"/>
    <property type="evidence" value="ECO:0007669"/>
    <property type="project" value="UniProtKB-KW"/>
</dbReference>
<sequence length="394" mass="44963">MDRAEIEREIERLSPWPRLVQLADKLYTIPQQEWNKHSNAISHQHFVTQLLRDVFDDFDITPDEKTLLDYGCNCGWLSMSLRRFGFEHVTGVDVSERWIEQANFLASACKLDRLHFIHGGEEVLDTVPQVDITCCLGVLNHTCSPVLLLEKLREKTKTKLILDCNCLVKENSVEVEEGANDAGTIAAHFRKGRGLVFDYSKQAVRNLLLSAGFETVYERVLPVSLPRKGYYIRRVFFVANCDTKTNSSDALQLDILYNDIGPGSYVQDATFPIEKCIPRKNTMVDTRNVQLSTQPEHLRKAYLDFMKRNPDKRFYIWGTGSLYTSLQEIFPRDRILAFIENDTSKVGHKIEGIPVVTPIEASRMGGEAILVASHAKKKILKQIPYVFQGKVQIP</sequence>
<dbReference type="Gene3D" id="3.40.50.720">
    <property type="entry name" value="NAD(P)-binding Rossmann-like Domain"/>
    <property type="match status" value="1"/>
</dbReference>
<dbReference type="STRING" id="1121449.SAMN02745704_00557"/>
<keyword evidence="2" id="KW-0808">Transferase</keyword>
<dbReference type="InterPro" id="IPR029063">
    <property type="entry name" value="SAM-dependent_MTases_sf"/>
</dbReference>
<name>A0A1T4WA68_9BACT</name>
<dbReference type="Proteomes" id="UP000190027">
    <property type="component" value="Unassembled WGS sequence"/>
</dbReference>
<evidence type="ECO:0000259" key="1">
    <source>
        <dbReference type="Pfam" id="PF13847"/>
    </source>
</evidence>
<dbReference type="SUPFAM" id="SSF53335">
    <property type="entry name" value="S-adenosyl-L-methionine-dependent methyltransferases"/>
    <property type="match status" value="1"/>
</dbReference>
<dbReference type="RefSeq" id="WP_078716139.1">
    <property type="nucleotide sequence ID" value="NZ_FUYC01000002.1"/>
</dbReference>
<dbReference type="AlphaFoldDB" id="A0A1T4WA68"/>
<proteinExistence type="predicted"/>
<feature type="domain" description="Methyltransferase" evidence="1">
    <location>
        <begin position="64"/>
        <end position="165"/>
    </location>
</feature>
<keyword evidence="3" id="KW-1185">Reference proteome</keyword>
<evidence type="ECO:0000313" key="2">
    <source>
        <dbReference type="EMBL" id="SKA73928.1"/>
    </source>
</evidence>
<dbReference type="InterPro" id="IPR025714">
    <property type="entry name" value="Methyltranfer_dom"/>
</dbReference>
<dbReference type="EMBL" id="FUYC01000002">
    <property type="protein sequence ID" value="SKA73928.1"/>
    <property type="molecule type" value="Genomic_DNA"/>
</dbReference>
<protein>
    <submittedName>
        <fullName evidence="2">Methyltransferase domain-containing protein</fullName>
    </submittedName>
</protein>
<dbReference type="Pfam" id="PF13847">
    <property type="entry name" value="Methyltransf_31"/>
    <property type="match status" value="1"/>
</dbReference>